<dbReference type="GO" id="GO:0005576">
    <property type="term" value="C:extracellular region"/>
    <property type="evidence" value="ECO:0007669"/>
    <property type="project" value="UniProtKB-SubCell"/>
</dbReference>
<evidence type="ECO:0000256" key="5">
    <source>
        <dbReference type="SAM" id="SignalP"/>
    </source>
</evidence>
<evidence type="ECO:0000256" key="1">
    <source>
        <dbReference type="ARBA" id="ARBA00004613"/>
    </source>
</evidence>
<protein>
    <submittedName>
        <fullName evidence="7">Uncharacterized protein</fullName>
    </submittedName>
</protein>
<keyword evidence="3" id="KW-0964">Secreted</keyword>
<dbReference type="PANTHER" id="PTHR21700">
    <property type="entry name" value="TRANSTHYRETIN-LIKE FAMILY PROTEIN-RELATED"/>
    <property type="match status" value="1"/>
</dbReference>
<proteinExistence type="inferred from homology"/>
<dbReference type="Pfam" id="PF01060">
    <property type="entry name" value="TTR-52"/>
    <property type="match status" value="1"/>
</dbReference>
<evidence type="ECO:0000256" key="3">
    <source>
        <dbReference type="ARBA" id="ARBA00022525"/>
    </source>
</evidence>
<evidence type="ECO:0000313" key="7">
    <source>
        <dbReference type="WBParaSite" id="MBELARI_LOCUS9353"/>
    </source>
</evidence>
<dbReference type="Proteomes" id="UP000887575">
    <property type="component" value="Unassembled WGS sequence"/>
</dbReference>
<comment type="subcellular location">
    <subcellularLocation>
        <location evidence="1">Secreted</location>
    </subcellularLocation>
</comment>
<accession>A0AAF3JC22</accession>
<feature type="signal peptide" evidence="5">
    <location>
        <begin position="1"/>
        <end position="19"/>
    </location>
</feature>
<dbReference type="PANTHER" id="PTHR21700:SF7">
    <property type="entry name" value="TRANSTHYRETIN-LIKE FAMILY PROTEIN"/>
    <property type="match status" value="1"/>
</dbReference>
<evidence type="ECO:0000256" key="4">
    <source>
        <dbReference type="ARBA" id="ARBA00022729"/>
    </source>
</evidence>
<reference evidence="7" key="1">
    <citation type="submission" date="2024-02" db="UniProtKB">
        <authorList>
            <consortium name="WormBaseParasite"/>
        </authorList>
    </citation>
    <scope>IDENTIFICATION</scope>
</reference>
<feature type="chain" id="PRO_5042084979" evidence="5">
    <location>
        <begin position="20"/>
        <end position="138"/>
    </location>
</feature>
<keyword evidence="6" id="KW-1185">Reference proteome</keyword>
<dbReference type="Gene3D" id="2.60.40.3330">
    <property type="match status" value="1"/>
</dbReference>
<evidence type="ECO:0000256" key="2">
    <source>
        <dbReference type="ARBA" id="ARBA00010112"/>
    </source>
</evidence>
<dbReference type="GO" id="GO:0009986">
    <property type="term" value="C:cell surface"/>
    <property type="evidence" value="ECO:0007669"/>
    <property type="project" value="InterPro"/>
</dbReference>
<comment type="similarity">
    <text evidence="2">Belongs to the nematode transthyretin-like family.</text>
</comment>
<organism evidence="6 7">
    <name type="scientific">Mesorhabditis belari</name>
    <dbReference type="NCBI Taxonomy" id="2138241"/>
    <lineage>
        <taxon>Eukaryota</taxon>
        <taxon>Metazoa</taxon>
        <taxon>Ecdysozoa</taxon>
        <taxon>Nematoda</taxon>
        <taxon>Chromadorea</taxon>
        <taxon>Rhabditida</taxon>
        <taxon>Rhabditina</taxon>
        <taxon>Rhabditomorpha</taxon>
        <taxon>Rhabditoidea</taxon>
        <taxon>Rhabditidae</taxon>
        <taxon>Mesorhabditinae</taxon>
        <taxon>Mesorhabditis</taxon>
    </lineage>
</organism>
<name>A0AAF3JC22_9BILA</name>
<dbReference type="InterPro" id="IPR001534">
    <property type="entry name" value="Transthyretin-like"/>
</dbReference>
<evidence type="ECO:0000313" key="6">
    <source>
        <dbReference type="Proteomes" id="UP000887575"/>
    </source>
</evidence>
<dbReference type="WBParaSite" id="MBELARI_LOCUS9353">
    <property type="protein sequence ID" value="MBELARI_LOCUS9353"/>
    <property type="gene ID" value="MBELARI_LOCUS9353"/>
</dbReference>
<dbReference type="InterPro" id="IPR038479">
    <property type="entry name" value="Transthyretin-like_sf"/>
</dbReference>
<sequence length="138" mass="15160">MLTRSAILLLLALLGVSYAAVQTVSVVGRLTCNGRPYSGAKLKLYDDNTILPDTKLAQVNSDANGMFQLTGTSSNLVFSADPKFNIYHRCGMTVPVCQYKSSYKIPKQYVNSGSQSNNQFNAQTIELTLLKKDRDCIN</sequence>
<dbReference type="AlphaFoldDB" id="A0AAF3JC22"/>
<keyword evidence="4 5" id="KW-0732">Signal</keyword>